<protein>
    <submittedName>
        <fullName evidence="1">Unannotated protein</fullName>
    </submittedName>
</protein>
<dbReference type="EMBL" id="CAFBLP010000011">
    <property type="protein sequence ID" value="CAB4867647.1"/>
    <property type="molecule type" value="Genomic_DNA"/>
</dbReference>
<reference evidence="1" key="1">
    <citation type="submission" date="2020-05" db="EMBL/GenBank/DDBJ databases">
        <authorList>
            <person name="Chiriac C."/>
            <person name="Salcher M."/>
            <person name="Ghai R."/>
            <person name="Kavagutti S V."/>
        </authorList>
    </citation>
    <scope>NUCLEOTIDE SEQUENCE</scope>
</reference>
<accession>A0A6J7DAA1</accession>
<name>A0A6J7DAA1_9ZZZZ</name>
<sequence>MRWIPRLRMLLARRPWLYWLLVALMGLGVATQVHASVAAAQRARDHWGSTVTVLIADRRIAAGDPLIAAVTHHQLPTAMVPASAVAELPHDATARQVIAQGEVVVGNDIVADSGPAAVLPPRWLAVAIDDQNTAMFAVGDHVSVLAGGRTISAEAMVVALLEHGVAVGVPAESAPAVADAASQRLAVVALSASPLQR</sequence>
<gene>
    <name evidence="1" type="ORF">UFOPK3376_00630</name>
</gene>
<evidence type="ECO:0000313" key="1">
    <source>
        <dbReference type="EMBL" id="CAB4867647.1"/>
    </source>
</evidence>
<dbReference type="AlphaFoldDB" id="A0A6J7DAA1"/>
<organism evidence="1">
    <name type="scientific">freshwater metagenome</name>
    <dbReference type="NCBI Taxonomy" id="449393"/>
    <lineage>
        <taxon>unclassified sequences</taxon>
        <taxon>metagenomes</taxon>
        <taxon>ecological metagenomes</taxon>
    </lineage>
</organism>
<proteinExistence type="predicted"/>